<keyword evidence="1" id="KW-0472">Membrane</keyword>
<dbReference type="InterPro" id="IPR046550">
    <property type="entry name" value="DUF6704"/>
</dbReference>
<keyword evidence="1" id="KW-1133">Transmembrane helix</keyword>
<feature type="transmembrane region" description="Helical" evidence="1">
    <location>
        <begin position="21"/>
        <end position="43"/>
    </location>
</feature>
<organism evidence="2 3">
    <name type="scientific">Paeniglutamicibacter kerguelensis</name>
    <dbReference type="NCBI Taxonomy" id="254788"/>
    <lineage>
        <taxon>Bacteria</taxon>
        <taxon>Bacillati</taxon>
        <taxon>Actinomycetota</taxon>
        <taxon>Actinomycetes</taxon>
        <taxon>Micrococcales</taxon>
        <taxon>Micrococcaceae</taxon>
        <taxon>Paeniglutamicibacter</taxon>
    </lineage>
</organism>
<comment type="caution">
    <text evidence="2">The sequence shown here is derived from an EMBL/GenBank/DDBJ whole genome shotgun (WGS) entry which is preliminary data.</text>
</comment>
<proteinExistence type="predicted"/>
<accession>A0ABS4XDH3</accession>
<dbReference type="NCBIfam" id="NF041681">
    <property type="entry name" value="HGxxPAAW"/>
    <property type="match status" value="1"/>
</dbReference>
<gene>
    <name evidence="2" type="ORF">JOF47_002035</name>
</gene>
<evidence type="ECO:0000256" key="1">
    <source>
        <dbReference type="SAM" id="Phobius"/>
    </source>
</evidence>
<dbReference type="EMBL" id="JAGIOF010000001">
    <property type="protein sequence ID" value="MBP2386524.1"/>
    <property type="molecule type" value="Genomic_DNA"/>
</dbReference>
<reference evidence="2 3" key="1">
    <citation type="submission" date="2021-03" db="EMBL/GenBank/DDBJ databases">
        <title>Sequencing the genomes of 1000 actinobacteria strains.</title>
        <authorList>
            <person name="Klenk H.-P."/>
        </authorList>
    </citation>
    <scope>NUCLEOTIDE SEQUENCE [LARGE SCALE GENOMIC DNA]</scope>
    <source>
        <strain evidence="2 3">DSM 15797</strain>
    </source>
</reference>
<protein>
    <submittedName>
        <fullName evidence="2">1,4-dihydroxy-2-naphthoate octaprenyltransferase</fullName>
    </submittedName>
</protein>
<dbReference type="Pfam" id="PF20447">
    <property type="entry name" value="DUF6704"/>
    <property type="match status" value="1"/>
</dbReference>
<name>A0ABS4XDH3_9MICC</name>
<dbReference type="RefSeq" id="WP_209997423.1">
    <property type="nucleotide sequence ID" value="NZ_BAAAJY010000002.1"/>
</dbReference>
<keyword evidence="1" id="KW-0812">Transmembrane</keyword>
<evidence type="ECO:0000313" key="2">
    <source>
        <dbReference type="EMBL" id="MBP2386524.1"/>
    </source>
</evidence>
<sequence length="83" mass="8363">MANSNTQIDPMHAEEIGHGNSIAAWTLVGISMIGVIIGGIAFAGHNPTMVYAGLGVVVLGMIAGWIMKKAGFGVGGARSGSSH</sequence>
<keyword evidence="3" id="KW-1185">Reference proteome</keyword>
<evidence type="ECO:0000313" key="3">
    <source>
        <dbReference type="Proteomes" id="UP001296993"/>
    </source>
</evidence>
<feature type="transmembrane region" description="Helical" evidence="1">
    <location>
        <begin position="49"/>
        <end position="67"/>
    </location>
</feature>
<dbReference type="Proteomes" id="UP001296993">
    <property type="component" value="Unassembled WGS sequence"/>
</dbReference>